<protein>
    <submittedName>
        <fullName evidence="2">Uncharacterized protein</fullName>
    </submittedName>
</protein>
<keyword evidence="3" id="KW-1185">Reference proteome</keyword>
<comment type="caution">
    <text evidence="2">The sequence shown here is derived from an EMBL/GenBank/DDBJ whole genome shotgun (WGS) entry which is preliminary data.</text>
</comment>
<evidence type="ECO:0000256" key="1">
    <source>
        <dbReference type="SAM" id="Phobius"/>
    </source>
</evidence>
<feature type="transmembrane region" description="Helical" evidence="1">
    <location>
        <begin position="69"/>
        <end position="88"/>
    </location>
</feature>
<proteinExistence type="predicted"/>
<dbReference type="EMBL" id="JACIFF010000008">
    <property type="protein sequence ID" value="MBB4080557.1"/>
    <property type="molecule type" value="Genomic_DNA"/>
</dbReference>
<feature type="transmembrane region" description="Helical" evidence="1">
    <location>
        <begin position="6"/>
        <end position="26"/>
    </location>
</feature>
<sequence length="325" mass="36719">MRWSKIVSGVIAIILAFLAGALVAGYPGRSAGQGQMLAGGAIVAFYMLIGAVIAVGLVGYYIWRAEAQQIWILAGMLLVANVGMVLHTRHTIAEQRAKREIEREKSYRNVPRKEDSTDTLIVVTSNLSDTLAGVEQSPGVALEGFGFVQVPFTRTGVYLDFYDRTDYFAEPVDSLVYSYRDNQSILQYAPPYLLPYYKKEDYEAMYFRMVGVHGDRVQVELNADTGRRGWVNHTAVSVQFWPEFLVNVYAVYPLDPENNPVRQRPLVHADPETGITLDEILLSERIEGDWIFVRAFLEGDSEAGYSGWLRWRDGDRLLVGWDYRL</sequence>
<reference evidence="2 3" key="1">
    <citation type="submission" date="2020-08" db="EMBL/GenBank/DDBJ databases">
        <title>Genomic Encyclopedia of Type Strains, Phase IV (KMG-IV): sequencing the most valuable type-strain genomes for metagenomic binning, comparative biology and taxonomic classification.</title>
        <authorList>
            <person name="Goeker M."/>
        </authorList>
    </citation>
    <scope>NUCLEOTIDE SEQUENCE [LARGE SCALE GENOMIC DNA]</scope>
    <source>
        <strain evidence="2 3">DSM 105137</strain>
    </source>
</reference>
<keyword evidence="1" id="KW-0472">Membrane</keyword>
<dbReference type="AlphaFoldDB" id="A0A840EAT9"/>
<feature type="transmembrane region" description="Helical" evidence="1">
    <location>
        <begin position="38"/>
        <end position="63"/>
    </location>
</feature>
<keyword evidence="1" id="KW-1133">Transmembrane helix</keyword>
<organism evidence="2 3">
    <name type="scientific">Neolewinella aquimaris</name>
    <dbReference type="NCBI Taxonomy" id="1835722"/>
    <lineage>
        <taxon>Bacteria</taxon>
        <taxon>Pseudomonadati</taxon>
        <taxon>Bacteroidota</taxon>
        <taxon>Saprospiria</taxon>
        <taxon>Saprospirales</taxon>
        <taxon>Lewinellaceae</taxon>
        <taxon>Neolewinella</taxon>
    </lineage>
</organism>
<gene>
    <name evidence="2" type="ORF">GGR28_003191</name>
</gene>
<dbReference type="RefSeq" id="WP_183496788.1">
    <property type="nucleotide sequence ID" value="NZ_JACIFF010000008.1"/>
</dbReference>
<accession>A0A840EAT9</accession>
<evidence type="ECO:0000313" key="2">
    <source>
        <dbReference type="EMBL" id="MBB4080557.1"/>
    </source>
</evidence>
<name>A0A840EAT9_9BACT</name>
<keyword evidence="1" id="KW-0812">Transmembrane</keyword>
<dbReference type="Proteomes" id="UP000576209">
    <property type="component" value="Unassembled WGS sequence"/>
</dbReference>
<evidence type="ECO:0000313" key="3">
    <source>
        <dbReference type="Proteomes" id="UP000576209"/>
    </source>
</evidence>